<dbReference type="Proteomes" id="UP000305792">
    <property type="component" value="Unassembled WGS sequence"/>
</dbReference>
<feature type="site" description="Cleavage; by autolysis" evidence="13">
    <location>
        <begin position="133"/>
        <end position="134"/>
    </location>
</feature>
<keyword evidence="11 13" id="KW-0234">DNA repair</keyword>
<dbReference type="InterPro" id="IPR036286">
    <property type="entry name" value="LexA/Signal_pep-like_sf"/>
</dbReference>
<dbReference type="SUPFAM" id="SSF51306">
    <property type="entry name" value="LexA/Signal peptidase"/>
    <property type="match status" value="1"/>
</dbReference>
<keyword evidence="4 13" id="KW-0235">DNA replication</keyword>
<dbReference type="InterPro" id="IPR006199">
    <property type="entry name" value="LexA_DNA-bd_dom"/>
</dbReference>
<accession>A0A4S8PGT9</accession>
<name>A0A4S8PGT9_9ACTN</name>
<evidence type="ECO:0000256" key="12">
    <source>
        <dbReference type="ARBA" id="ARBA00023236"/>
    </source>
</evidence>
<comment type="caution">
    <text evidence="17">The sequence shown here is derived from an EMBL/GenBank/DDBJ whole genome shotgun (WGS) entry which is preliminary data.</text>
</comment>
<evidence type="ECO:0000313" key="17">
    <source>
        <dbReference type="EMBL" id="THV28592.1"/>
    </source>
</evidence>
<reference evidence="17 18" key="1">
    <citation type="journal article" date="2018" name="Int. J. Syst. Evol. Microbiol.">
        <title>Glycomyces paridis sp. nov., isolated from the medicinal plant Paris polyphylla.</title>
        <authorList>
            <person name="Fang X.M."/>
            <person name="Bai J.L."/>
            <person name="Su J."/>
            <person name="Zhao L.L."/>
            <person name="Liu H.Y."/>
            <person name="Ma B.P."/>
            <person name="Zhang Y.Q."/>
            <person name="Yu L.Y."/>
        </authorList>
    </citation>
    <scope>NUCLEOTIDE SEQUENCE [LARGE SCALE GENOMIC DNA]</scope>
    <source>
        <strain evidence="17 18">CPCC 204357</strain>
    </source>
</reference>
<feature type="active site" description="For autocatalytic cleavage activity" evidence="13">
    <location>
        <position position="205"/>
    </location>
</feature>
<evidence type="ECO:0000256" key="1">
    <source>
        <dbReference type="ARBA" id="ARBA00007484"/>
    </source>
</evidence>
<feature type="domain" description="LexA repressor DNA-binding" evidence="16">
    <location>
        <begin position="39"/>
        <end position="102"/>
    </location>
</feature>
<evidence type="ECO:0000256" key="7">
    <source>
        <dbReference type="ARBA" id="ARBA00022813"/>
    </source>
</evidence>
<dbReference type="HAMAP" id="MF_00015">
    <property type="entry name" value="LexA"/>
    <property type="match status" value="1"/>
</dbReference>
<keyword evidence="10 13" id="KW-0804">Transcription</keyword>
<evidence type="ECO:0000259" key="15">
    <source>
        <dbReference type="Pfam" id="PF00717"/>
    </source>
</evidence>
<feature type="domain" description="Peptidase S24/S26A/S26B/S26C" evidence="15">
    <location>
        <begin position="126"/>
        <end position="238"/>
    </location>
</feature>
<dbReference type="FunFam" id="2.10.109.10:FF:000001">
    <property type="entry name" value="LexA repressor"/>
    <property type="match status" value="1"/>
</dbReference>
<dbReference type="Gene3D" id="1.10.10.10">
    <property type="entry name" value="Winged helix-like DNA-binding domain superfamily/Winged helix DNA-binding domain"/>
    <property type="match status" value="1"/>
</dbReference>
<evidence type="ECO:0000256" key="14">
    <source>
        <dbReference type="RuleBase" id="RU003991"/>
    </source>
</evidence>
<evidence type="ECO:0000256" key="4">
    <source>
        <dbReference type="ARBA" id="ARBA00022705"/>
    </source>
</evidence>
<keyword evidence="12 13" id="KW-0742">SOS response</keyword>
<dbReference type="Pfam" id="PF01726">
    <property type="entry name" value="LexA_DNA_bind"/>
    <property type="match status" value="1"/>
</dbReference>
<keyword evidence="3 13" id="KW-0678">Repressor</keyword>
<dbReference type="FunFam" id="1.10.10.10:FF:000009">
    <property type="entry name" value="LexA repressor"/>
    <property type="match status" value="1"/>
</dbReference>
<dbReference type="GO" id="GO:0004252">
    <property type="term" value="F:serine-type endopeptidase activity"/>
    <property type="evidence" value="ECO:0007669"/>
    <property type="project" value="UniProtKB-UniRule"/>
</dbReference>
<evidence type="ECO:0000256" key="9">
    <source>
        <dbReference type="ARBA" id="ARBA00023125"/>
    </source>
</evidence>
<keyword evidence="7 13" id="KW-0068">Autocatalytic cleavage</keyword>
<dbReference type="OrthoDB" id="9802364at2"/>
<keyword evidence="18" id="KW-1185">Reference proteome</keyword>
<keyword evidence="5 13" id="KW-0227">DNA damage</keyword>
<evidence type="ECO:0000256" key="11">
    <source>
        <dbReference type="ARBA" id="ARBA00023204"/>
    </source>
</evidence>
<comment type="subunit">
    <text evidence="2 13">Homodimer.</text>
</comment>
<evidence type="ECO:0000256" key="2">
    <source>
        <dbReference type="ARBA" id="ARBA00011738"/>
    </source>
</evidence>
<dbReference type="InterPro" id="IPR006197">
    <property type="entry name" value="Peptidase_S24_LexA"/>
</dbReference>
<dbReference type="InterPro" id="IPR015927">
    <property type="entry name" value="Peptidase_S24_S26A/B/C"/>
</dbReference>
<dbReference type="GO" id="GO:0006508">
    <property type="term" value="P:proteolysis"/>
    <property type="evidence" value="ECO:0007669"/>
    <property type="project" value="InterPro"/>
</dbReference>
<feature type="active site" description="For autocatalytic cleavage activity" evidence="13">
    <location>
        <position position="168"/>
    </location>
</feature>
<dbReference type="NCBIfam" id="TIGR00498">
    <property type="entry name" value="lexA"/>
    <property type="match status" value="1"/>
</dbReference>
<dbReference type="InterPro" id="IPR036390">
    <property type="entry name" value="WH_DNA-bd_sf"/>
</dbReference>
<dbReference type="GO" id="GO:0003677">
    <property type="term" value="F:DNA binding"/>
    <property type="evidence" value="ECO:0007669"/>
    <property type="project" value="UniProtKB-UniRule"/>
</dbReference>
<comment type="catalytic activity">
    <reaction evidence="13">
        <text>Hydrolysis of Ala-|-Gly bond in repressor LexA.</text>
        <dbReference type="EC" id="3.4.21.88"/>
    </reaction>
</comment>
<evidence type="ECO:0000259" key="16">
    <source>
        <dbReference type="Pfam" id="PF01726"/>
    </source>
</evidence>
<dbReference type="PANTHER" id="PTHR33516">
    <property type="entry name" value="LEXA REPRESSOR"/>
    <property type="match status" value="1"/>
</dbReference>
<protein>
    <recommendedName>
        <fullName evidence="13">LexA repressor</fullName>
        <ecNumber evidence="13">3.4.21.88</ecNumber>
    </recommendedName>
</protein>
<organism evidence="17 18">
    <name type="scientific">Glycomyces paridis</name>
    <dbReference type="NCBI Taxonomy" id="2126555"/>
    <lineage>
        <taxon>Bacteria</taxon>
        <taxon>Bacillati</taxon>
        <taxon>Actinomycetota</taxon>
        <taxon>Actinomycetes</taxon>
        <taxon>Glycomycetales</taxon>
        <taxon>Glycomycetaceae</taxon>
        <taxon>Glycomyces</taxon>
    </lineage>
</organism>
<dbReference type="Gene3D" id="2.10.109.10">
    <property type="entry name" value="Umud Fragment, subunit A"/>
    <property type="match status" value="1"/>
</dbReference>
<dbReference type="EC" id="3.4.21.88" evidence="13"/>
<dbReference type="GO" id="GO:0045892">
    <property type="term" value="P:negative regulation of DNA-templated transcription"/>
    <property type="evidence" value="ECO:0007669"/>
    <property type="project" value="UniProtKB-UniRule"/>
</dbReference>
<keyword evidence="9 13" id="KW-0238">DNA-binding</keyword>
<comment type="function">
    <text evidence="13">Represses a number of genes involved in the response to DNA damage (SOS response), including recA and lexA. In the presence of single-stranded DNA, RecA interacts with LexA causing an autocatalytic cleavage which disrupts the DNA-binding part of LexA, leading to derepression of the SOS regulon and eventually DNA repair.</text>
</comment>
<evidence type="ECO:0000256" key="13">
    <source>
        <dbReference type="HAMAP-Rule" id="MF_00015"/>
    </source>
</evidence>
<evidence type="ECO:0000313" key="18">
    <source>
        <dbReference type="Proteomes" id="UP000305792"/>
    </source>
</evidence>
<evidence type="ECO:0000256" key="5">
    <source>
        <dbReference type="ARBA" id="ARBA00022763"/>
    </source>
</evidence>
<dbReference type="PRINTS" id="PR00726">
    <property type="entry name" value="LEXASERPTASE"/>
</dbReference>
<gene>
    <name evidence="13 17" type="primary">lexA</name>
    <name evidence="17" type="ORF">E9998_10725</name>
</gene>
<proteinExistence type="inferred from homology"/>
<dbReference type="PANTHER" id="PTHR33516:SF2">
    <property type="entry name" value="LEXA REPRESSOR-RELATED"/>
    <property type="match status" value="1"/>
</dbReference>
<feature type="DNA-binding region" description="H-T-H motif" evidence="13">
    <location>
        <begin position="65"/>
        <end position="85"/>
    </location>
</feature>
<dbReference type="InterPro" id="IPR006200">
    <property type="entry name" value="LexA"/>
</dbReference>
<dbReference type="GO" id="GO:0006260">
    <property type="term" value="P:DNA replication"/>
    <property type="evidence" value="ECO:0007669"/>
    <property type="project" value="UniProtKB-UniRule"/>
</dbReference>
<dbReference type="EMBL" id="STGX01000007">
    <property type="protein sequence ID" value="THV28592.1"/>
    <property type="molecule type" value="Genomic_DNA"/>
</dbReference>
<evidence type="ECO:0000256" key="8">
    <source>
        <dbReference type="ARBA" id="ARBA00023015"/>
    </source>
</evidence>
<dbReference type="GO" id="GO:0009432">
    <property type="term" value="P:SOS response"/>
    <property type="evidence" value="ECO:0007669"/>
    <property type="project" value="UniProtKB-UniRule"/>
</dbReference>
<evidence type="ECO:0000256" key="6">
    <source>
        <dbReference type="ARBA" id="ARBA00022801"/>
    </source>
</evidence>
<sequence length="244" mass="26948">MFDLAAHLSYIVGIRHTVPFVLQEPPVASETTTARPKTRKLTRRQQQVLEYIEEFINNKGYPPSVREIGAEVGLASASSVAYQMKQLERKGYLNRLAGRPRAVGVRQPTPGGVQTCSQHPRPRYVPMVGEIAAGQPILAEERDYDVMPLPAEFVGEGVHFLLRVKGDSMVDAAITDGDWVVVRQQPDALNGEIVAAMIDGEATVKTWKRKNGKPWLLPANSLYDPIDASEAEILGRIVAVLRKI</sequence>
<keyword evidence="8 13" id="KW-0805">Transcription regulation</keyword>
<dbReference type="SUPFAM" id="SSF46785">
    <property type="entry name" value="Winged helix' DNA-binding domain"/>
    <property type="match status" value="1"/>
</dbReference>
<dbReference type="InterPro" id="IPR036388">
    <property type="entry name" value="WH-like_DNA-bd_sf"/>
</dbReference>
<evidence type="ECO:0000256" key="10">
    <source>
        <dbReference type="ARBA" id="ARBA00023163"/>
    </source>
</evidence>
<comment type="similarity">
    <text evidence="1 13 14">Belongs to the peptidase S24 family.</text>
</comment>
<keyword evidence="6 13" id="KW-0378">Hydrolase</keyword>
<dbReference type="InterPro" id="IPR039418">
    <property type="entry name" value="LexA-like"/>
</dbReference>
<dbReference type="AlphaFoldDB" id="A0A4S8PGT9"/>
<dbReference type="Pfam" id="PF00717">
    <property type="entry name" value="Peptidase_S24"/>
    <property type="match status" value="1"/>
</dbReference>
<dbReference type="InterPro" id="IPR050077">
    <property type="entry name" value="LexA_repressor"/>
</dbReference>
<dbReference type="GO" id="GO:0006281">
    <property type="term" value="P:DNA repair"/>
    <property type="evidence" value="ECO:0007669"/>
    <property type="project" value="UniProtKB-UniRule"/>
</dbReference>
<evidence type="ECO:0000256" key="3">
    <source>
        <dbReference type="ARBA" id="ARBA00022491"/>
    </source>
</evidence>
<dbReference type="CDD" id="cd06529">
    <property type="entry name" value="S24_LexA-like"/>
    <property type="match status" value="1"/>
</dbReference>